<accession>A0A8J3Q8S2</accession>
<comment type="caution">
    <text evidence="2">The sequence shown here is derived from an EMBL/GenBank/DDBJ whole genome shotgun (WGS) entry which is preliminary data.</text>
</comment>
<name>A0A8J3Q8S2_9ACTN</name>
<feature type="transmembrane region" description="Helical" evidence="1">
    <location>
        <begin position="62"/>
        <end position="81"/>
    </location>
</feature>
<protein>
    <submittedName>
        <fullName evidence="2">Uncharacterized protein</fullName>
    </submittedName>
</protein>
<evidence type="ECO:0000256" key="1">
    <source>
        <dbReference type="SAM" id="Phobius"/>
    </source>
</evidence>
<keyword evidence="1" id="KW-0812">Transmembrane</keyword>
<dbReference type="AlphaFoldDB" id="A0A8J3Q8S2"/>
<keyword evidence="3" id="KW-1185">Reference proteome</keyword>
<evidence type="ECO:0000313" key="3">
    <source>
        <dbReference type="Proteomes" id="UP000612899"/>
    </source>
</evidence>
<sequence>MLFLLAGPFMLGVVCLTAMIAVSRLSPIIGPIELSRWLWGFAAMSLLASIVIGRWWGARSVLAGPAALAVGLGLSVSASFLMMHRAINSYREFSEQLRLSRVWVPALFVMVYLVARAAQRGWGGRVMLVVVPAWLVVLDVVIMVQFWHSIGADVHAPGGYMFVKVHAPMWFLAALAYEPLGLVNPEEMVSIRDDSVFTPHFLIVLAAYALSYATAAIRASKAAAKAAVATTT</sequence>
<gene>
    <name evidence="2" type="ORF">Rhe02_36060</name>
</gene>
<feature type="transmembrane region" description="Helical" evidence="1">
    <location>
        <begin position="197"/>
        <end position="217"/>
    </location>
</feature>
<feature type="transmembrane region" description="Helical" evidence="1">
    <location>
        <begin position="102"/>
        <end position="119"/>
    </location>
</feature>
<feature type="transmembrane region" description="Helical" evidence="1">
    <location>
        <begin position="37"/>
        <end position="56"/>
    </location>
</feature>
<keyword evidence="1" id="KW-0472">Membrane</keyword>
<dbReference type="Proteomes" id="UP000612899">
    <property type="component" value="Unassembled WGS sequence"/>
</dbReference>
<proteinExistence type="predicted"/>
<dbReference type="EMBL" id="BONY01000020">
    <property type="protein sequence ID" value="GIH05539.1"/>
    <property type="molecule type" value="Genomic_DNA"/>
</dbReference>
<organism evidence="2 3">
    <name type="scientific">Rhizocola hellebori</name>
    <dbReference type="NCBI Taxonomy" id="1392758"/>
    <lineage>
        <taxon>Bacteria</taxon>
        <taxon>Bacillati</taxon>
        <taxon>Actinomycetota</taxon>
        <taxon>Actinomycetes</taxon>
        <taxon>Micromonosporales</taxon>
        <taxon>Micromonosporaceae</taxon>
        <taxon>Rhizocola</taxon>
    </lineage>
</organism>
<feature type="transmembrane region" description="Helical" evidence="1">
    <location>
        <begin position="6"/>
        <end position="25"/>
    </location>
</feature>
<evidence type="ECO:0000313" key="2">
    <source>
        <dbReference type="EMBL" id="GIH05539.1"/>
    </source>
</evidence>
<reference evidence="2" key="1">
    <citation type="submission" date="2021-01" db="EMBL/GenBank/DDBJ databases">
        <title>Whole genome shotgun sequence of Rhizocola hellebori NBRC 109834.</title>
        <authorList>
            <person name="Komaki H."/>
            <person name="Tamura T."/>
        </authorList>
    </citation>
    <scope>NUCLEOTIDE SEQUENCE</scope>
    <source>
        <strain evidence="2">NBRC 109834</strain>
    </source>
</reference>
<keyword evidence="1" id="KW-1133">Transmembrane helix</keyword>
<feature type="transmembrane region" description="Helical" evidence="1">
    <location>
        <begin position="125"/>
        <end position="147"/>
    </location>
</feature>